<name>A0A2I0BEE0_9ASPA</name>
<accession>A0A2I0BEE0</accession>
<evidence type="ECO:0000313" key="4">
    <source>
        <dbReference type="Proteomes" id="UP000236161"/>
    </source>
</evidence>
<evidence type="ECO:0000256" key="2">
    <source>
        <dbReference type="SAM" id="SignalP"/>
    </source>
</evidence>
<organism evidence="3 4">
    <name type="scientific">Apostasia shenzhenica</name>
    <dbReference type="NCBI Taxonomy" id="1088818"/>
    <lineage>
        <taxon>Eukaryota</taxon>
        <taxon>Viridiplantae</taxon>
        <taxon>Streptophyta</taxon>
        <taxon>Embryophyta</taxon>
        <taxon>Tracheophyta</taxon>
        <taxon>Spermatophyta</taxon>
        <taxon>Magnoliopsida</taxon>
        <taxon>Liliopsida</taxon>
        <taxon>Asparagales</taxon>
        <taxon>Orchidaceae</taxon>
        <taxon>Apostasioideae</taxon>
        <taxon>Apostasia</taxon>
    </lineage>
</organism>
<gene>
    <name evidence="3" type="ORF">AXF42_Ash018438</name>
</gene>
<feature type="chain" id="PRO_5014123598" description="Secreted protein" evidence="2">
    <location>
        <begin position="23"/>
        <end position="85"/>
    </location>
</feature>
<feature type="compositionally biased region" description="Polar residues" evidence="1">
    <location>
        <begin position="42"/>
        <end position="58"/>
    </location>
</feature>
<proteinExistence type="predicted"/>
<evidence type="ECO:0000256" key="1">
    <source>
        <dbReference type="SAM" id="MobiDB-lite"/>
    </source>
</evidence>
<keyword evidence="4" id="KW-1185">Reference proteome</keyword>
<evidence type="ECO:0000313" key="3">
    <source>
        <dbReference type="EMBL" id="PKA66148.1"/>
    </source>
</evidence>
<keyword evidence="2" id="KW-0732">Signal</keyword>
<feature type="signal peptide" evidence="2">
    <location>
        <begin position="1"/>
        <end position="22"/>
    </location>
</feature>
<protein>
    <recommendedName>
        <fullName evidence="5">Secreted protein</fullName>
    </recommendedName>
</protein>
<reference evidence="3 4" key="1">
    <citation type="journal article" date="2017" name="Nature">
        <title>The Apostasia genome and the evolution of orchids.</title>
        <authorList>
            <person name="Zhang G.Q."/>
            <person name="Liu K.W."/>
            <person name="Li Z."/>
            <person name="Lohaus R."/>
            <person name="Hsiao Y.Y."/>
            <person name="Niu S.C."/>
            <person name="Wang J.Y."/>
            <person name="Lin Y.C."/>
            <person name="Xu Q."/>
            <person name="Chen L.J."/>
            <person name="Yoshida K."/>
            <person name="Fujiwara S."/>
            <person name="Wang Z.W."/>
            <person name="Zhang Y.Q."/>
            <person name="Mitsuda N."/>
            <person name="Wang M."/>
            <person name="Liu G.H."/>
            <person name="Pecoraro L."/>
            <person name="Huang H.X."/>
            <person name="Xiao X.J."/>
            <person name="Lin M."/>
            <person name="Wu X.Y."/>
            <person name="Wu W.L."/>
            <person name="Chen Y.Y."/>
            <person name="Chang S.B."/>
            <person name="Sakamoto S."/>
            <person name="Ohme-Takagi M."/>
            <person name="Yagi M."/>
            <person name="Zeng S.J."/>
            <person name="Shen C.Y."/>
            <person name="Yeh C.M."/>
            <person name="Luo Y.B."/>
            <person name="Tsai W.C."/>
            <person name="Van de Peer Y."/>
            <person name="Liu Z.J."/>
        </authorList>
    </citation>
    <scope>NUCLEOTIDE SEQUENCE [LARGE SCALE GENOMIC DNA]</scope>
    <source>
        <strain evidence="4">cv. Shenzhen</strain>
        <tissue evidence="3">Stem</tissue>
    </source>
</reference>
<evidence type="ECO:0008006" key="5">
    <source>
        <dbReference type="Google" id="ProtNLM"/>
    </source>
</evidence>
<dbReference type="Proteomes" id="UP000236161">
    <property type="component" value="Unassembled WGS sequence"/>
</dbReference>
<sequence>MMPRWARLRYAILICFPNWAQCLSPSAPCEQVKPAGQPANAKASSTPRRLRRTCTSTAPPRVFPPRSMLPTTEVSGFRHPNVFCN</sequence>
<dbReference type="EMBL" id="KZ451887">
    <property type="protein sequence ID" value="PKA66148.1"/>
    <property type="molecule type" value="Genomic_DNA"/>
</dbReference>
<dbReference type="AlphaFoldDB" id="A0A2I0BEE0"/>
<feature type="region of interest" description="Disordered" evidence="1">
    <location>
        <begin position="34"/>
        <end position="70"/>
    </location>
</feature>